<dbReference type="AlphaFoldDB" id="A0A1X0VC44"/>
<dbReference type="InterPro" id="IPR004014">
    <property type="entry name" value="ATPase_P-typ_cation-transptr_N"/>
</dbReference>
<organism evidence="2 3">
    <name type="scientific">Leuconostoc pseudomesenteroides</name>
    <dbReference type="NCBI Taxonomy" id="33968"/>
    <lineage>
        <taxon>Bacteria</taxon>
        <taxon>Bacillati</taxon>
        <taxon>Bacillota</taxon>
        <taxon>Bacilli</taxon>
        <taxon>Lactobacillales</taxon>
        <taxon>Lactobacillaceae</taxon>
        <taxon>Leuconostoc</taxon>
    </lineage>
</organism>
<dbReference type="InterPro" id="IPR023298">
    <property type="entry name" value="ATPase_P-typ_TM_dom_sf"/>
</dbReference>
<dbReference type="Proteomes" id="UP000192288">
    <property type="component" value="Unassembled WGS sequence"/>
</dbReference>
<dbReference type="RefSeq" id="WP_080519372.1">
    <property type="nucleotide sequence ID" value="NZ_MPLS01000039.1"/>
</dbReference>
<dbReference type="SMART" id="SM00831">
    <property type="entry name" value="Cation_ATPase_N"/>
    <property type="match status" value="1"/>
</dbReference>
<evidence type="ECO:0000313" key="2">
    <source>
        <dbReference type="EMBL" id="ORI97194.1"/>
    </source>
</evidence>
<dbReference type="Pfam" id="PF00690">
    <property type="entry name" value="Cation_ATPase_N"/>
    <property type="match status" value="1"/>
</dbReference>
<feature type="domain" description="Cation-transporting P-type ATPase N-terminal" evidence="1">
    <location>
        <begin position="18"/>
        <end position="77"/>
    </location>
</feature>
<reference evidence="2 3" key="1">
    <citation type="journal article" date="2017" name="Front. Microbiol.">
        <title>Genomic Characterization of Dairy Associated Leuconostoc Species and Diversity of Leuconostocs in Undefined Mixed Mesophilic Starter Cultures.</title>
        <authorList>
            <person name="Frantzen C.A."/>
            <person name="Kot W."/>
            <person name="Pedersen T.B."/>
            <person name="Ardo Y.M."/>
            <person name="Broadbent J.R."/>
            <person name="Neve H."/>
            <person name="Hansen L.H."/>
            <person name="Dal Bello F."/>
            <person name="Ostlie H.M."/>
            <person name="Kleppen H.P."/>
            <person name="Vogensen F.K."/>
            <person name="Holo H."/>
        </authorList>
    </citation>
    <scope>NUCLEOTIDE SEQUENCE [LARGE SCALE GENOMIC DNA]</scope>
    <source>
        <strain evidence="2 3">LMGCF08</strain>
    </source>
</reference>
<protein>
    <recommendedName>
        <fullName evidence="1">Cation-transporting P-type ATPase N-terminal domain-containing protein</fullName>
    </recommendedName>
</protein>
<dbReference type="EMBL" id="MPLS01000039">
    <property type="protein sequence ID" value="ORI97194.1"/>
    <property type="molecule type" value="Genomic_DNA"/>
</dbReference>
<dbReference type="SUPFAM" id="SSF81665">
    <property type="entry name" value="Calcium ATPase, transmembrane domain M"/>
    <property type="match status" value="1"/>
</dbReference>
<sequence>MNTKTNESDDVPLSRASKFHHQEWTEIVDDLQANYPDGLDSDDVTQRIQKYGYNEVAVKSVPKWLIFLRQFNNVIGRL</sequence>
<evidence type="ECO:0000313" key="3">
    <source>
        <dbReference type="Proteomes" id="UP000192288"/>
    </source>
</evidence>
<name>A0A1X0VC44_LEUPS</name>
<gene>
    <name evidence="2" type="ORF">BMR96_08555</name>
</gene>
<accession>A0A1X0VC44</accession>
<comment type="caution">
    <text evidence="2">The sequence shown here is derived from an EMBL/GenBank/DDBJ whole genome shotgun (WGS) entry which is preliminary data.</text>
</comment>
<dbReference type="eggNOG" id="COG0474">
    <property type="taxonomic scope" value="Bacteria"/>
</dbReference>
<evidence type="ECO:0000259" key="1">
    <source>
        <dbReference type="SMART" id="SM00831"/>
    </source>
</evidence>
<proteinExistence type="predicted"/>